<comment type="caution">
    <text evidence="2">The sequence shown here is derived from an EMBL/GenBank/DDBJ whole genome shotgun (WGS) entry which is preliminary data.</text>
</comment>
<sequence length="247" mass="27198">MMFESILQDEQVADYDAYVQALRRDLAEAVKIAQASVGKQQKRQANLYDRKLRGAPVDVGDRVLLANKGERGKRKLTDRWEGHLYVVTEKNEGVHTFKIRNSETGVEKVVHRKLIMPVNFLPVQGGSEVVSCETDITEDVEDPSEDIVEVAATGRDSNDRTVTWVSELPDPGDDQSDASEAVHSMDGMMTDRETDKDASSSVTADTVCTTDPVPRTPPHVDTQHSSDMSPLVCGSPSQVSIAPLSRF</sequence>
<evidence type="ECO:0000256" key="1">
    <source>
        <dbReference type="SAM" id="MobiDB-lite"/>
    </source>
</evidence>
<feature type="compositionally biased region" description="Polar residues" evidence="1">
    <location>
        <begin position="199"/>
        <end position="209"/>
    </location>
</feature>
<feature type="region of interest" description="Disordered" evidence="1">
    <location>
        <begin position="191"/>
        <end position="247"/>
    </location>
</feature>
<name>A0AAD7W6N8_9TELE</name>
<evidence type="ECO:0000313" key="2">
    <source>
        <dbReference type="EMBL" id="KAJ8385380.1"/>
    </source>
</evidence>
<dbReference type="Proteomes" id="UP001221898">
    <property type="component" value="Unassembled WGS sequence"/>
</dbReference>
<keyword evidence="3" id="KW-1185">Reference proteome</keyword>
<gene>
    <name evidence="2" type="ORF">AAFF_G00190010</name>
</gene>
<evidence type="ECO:0000313" key="3">
    <source>
        <dbReference type="Proteomes" id="UP001221898"/>
    </source>
</evidence>
<reference evidence="2" key="1">
    <citation type="journal article" date="2023" name="Science">
        <title>Genome structures resolve the early diversification of teleost fishes.</title>
        <authorList>
            <person name="Parey E."/>
            <person name="Louis A."/>
            <person name="Montfort J."/>
            <person name="Bouchez O."/>
            <person name="Roques C."/>
            <person name="Iampietro C."/>
            <person name="Lluch J."/>
            <person name="Castinel A."/>
            <person name="Donnadieu C."/>
            <person name="Desvignes T."/>
            <person name="Floi Bucao C."/>
            <person name="Jouanno E."/>
            <person name="Wen M."/>
            <person name="Mejri S."/>
            <person name="Dirks R."/>
            <person name="Jansen H."/>
            <person name="Henkel C."/>
            <person name="Chen W.J."/>
            <person name="Zahm M."/>
            <person name="Cabau C."/>
            <person name="Klopp C."/>
            <person name="Thompson A.W."/>
            <person name="Robinson-Rechavi M."/>
            <person name="Braasch I."/>
            <person name="Lecointre G."/>
            <person name="Bobe J."/>
            <person name="Postlethwait J.H."/>
            <person name="Berthelot C."/>
            <person name="Roest Crollius H."/>
            <person name="Guiguen Y."/>
        </authorList>
    </citation>
    <scope>NUCLEOTIDE SEQUENCE</scope>
    <source>
        <strain evidence="2">NC1722</strain>
    </source>
</reference>
<accession>A0AAD7W6N8</accession>
<dbReference type="EMBL" id="JAINUG010000252">
    <property type="protein sequence ID" value="KAJ8385380.1"/>
    <property type="molecule type" value="Genomic_DNA"/>
</dbReference>
<proteinExistence type="predicted"/>
<protein>
    <submittedName>
        <fullName evidence="2">Uncharacterized protein</fullName>
    </submittedName>
</protein>
<organism evidence="2 3">
    <name type="scientific">Aldrovandia affinis</name>
    <dbReference type="NCBI Taxonomy" id="143900"/>
    <lineage>
        <taxon>Eukaryota</taxon>
        <taxon>Metazoa</taxon>
        <taxon>Chordata</taxon>
        <taxon>Craniata</taxon>
        <taxon>Vertebrata</taxon>
        <taxon>Euteleostomi</taxon>
        <taxon>Actinopterygii</taxon>
        <taxon>Neopterygii</taxon>
        <taxon>Teleostei</taxon>
        <taxon>Notacanthiformes</taxon>
        <taxon>Halosauridae</taxon>
        <taxon>Aldrovandia</taxon>
    </lineage>
</organism>
<dbReference type="AlphaFoldDB" id="A0AAD7W6N8"/>